<accession>A0AAI8B765</accession>
<dbReference type="EMBL" id="CP008726">
    <property type="protein sequence ID" value="AIO66917.1"/>
    <property type="molecule type" value="Genomic_DNA"/>
</dbReference>
<evidence type="ECO:0000313" key="2">
    <source>
        <dbReference type="EMBL" id="AIO66917.1"/>
    </source>
</evidence>
<evidence type="ECO:0000256" key="1">
    <source>
        <dbReference type="SAM" id="MobiDB-lite"/>
    </source>
</evidence>
<proteinExistence type="predicted"/>
<name>A0AAI8B765_9BURK</name>
<gene>
    <name evidence="2" type="ORF">DM82_3031</name>
</gene>
<feature type="compositionally biased region" description="Basic residues" evidence="1">
    <location>
        <begin position="89"/>
        <end position="100"/>
    </location>
</feature>
<dbReference type="AlphaFoldDB" id="A0AAI8B765"/>
<sequence length="266" mass="28981">MPCRRSGADRSARLAALRVREPMGARARPGCVACGGVREGARDERARRTASRCANEPQRDAECQMQDRMGSANSRNSRAAAGVLGRASARPRMRAARRGARPNGVEPARRPDTIAARRAIDDRPRAGPRIGRDAARADALRRTGPFAAHAAGSTVFTAPRCLDEARRQISLCAATELSRHAIVLIVRNDNGNRARTTTKKCRMSSDRNIARMACRASTHRNTGAFLDFDCHTEFDMPMKRANSNSMASKPTGTMTARAIDFATRPI</sequence>
<dbReference type="KEGG" id="bok:DM82_3031"/>
<keyword evidence="3" id="KW-1185">Reference proteome</keyword>
<feature type="region of interest" description="Disordered" evidence="1">
    <location>
        <begin position="47"/>
        <end position="108"/>
    </location>
</feature>
<protein>
    <submittedName>
        <fullName evidence="2">Uncharacterized protein</fullName>
    </submittedName>
</protein>
<organism evidence="2 3">
    <name type="scientific">Burkholderia oklahomensis</name>
    <dbReference type="NCBI Taxonomy" id="342113"/>
    <lineage>
        <taxon>Bacteria</taxon>
        <taxon>Pseudomonadati</taxon>
        <taxon>Pseudomonadota</taxon>
        <taxon>Betaproteobacteria</taxon>
        <taxon>Burkholderiales</taxon>
        <taxon>Burkholderiaceae</taxon>
        <taxon>Burkholderia</taxon>
        <taxon>pseudomallei group</taxon>
    </lineage>
</organism>
<feature type="compositionally biased region" description="Low complexity" evidence="1">
    <location>
        <begin position="71"/>
        <end position="88"/>
    </location>
</feature>
<reference evidence="2 3" key="1">
    <citation type="submission" date="2014-06" db="EMBL/GenBank/DDBJ databases">
        <authorList>
            <person name="Bishop-Lilly K.A."/>
            <person name="Broomall S.M."/>
            <person name="Chain P.S."/>
            <person name="Chertkov O."/>
            <person name="Coyne S.R."/>
            <person name="Daligault H.E."/>
            <person name="Davenport K.W."/>
            <person name="Erkkila T."/>
            <person name="Frey K.G."/>
            <person name="Gibbons H.S."/>
            <person name="Gu W."/>
            <person name="Jaissle J."/>
            <person name="Johnson S.L."/>
            <person name="Koroleva G.I."/>
            <person name="Ladner J.T."/>
            <person name="Lo C.-C."/>
            <person name="Minogue T.D."/>
            <person name="Munk C."/>
            <person name="Palacios G.F."/>
            <person name="Redden C.L."/>
            <person name="Rosenzweig C.N."/>
            <person name="Scholz M.B."/>
            <person name="Teshima H."/>
            <person name="Xu Y."/>
        </authorList>
    </citation>
    <scope>NUCLEOTIDE SEQUENCE [LARGE SCALE GENOMIC DNA]</scope>
    <source>
        <strain evidence="2 3">EO147</strain>
    </source>
</reference>
<evidence type="ECO:0000313" key="3">
    <source>
        <dbReference type="Proteomes" id="UP000029424"/>
    </source>
</evidence>
<dbReference type="Proteomes" id="UP000029424">
    <property type="component" value="Chromosome 1"/>
</dbReference>